<evidence type="ECO:0000256" key="1">
    <source>
        <dbReference type="PROSITE-ProRule" id="PRU00325"/>
    </source>
</evidence>
<organism evidence="4 5">
    <name type="scientific">Phytophthora fragariaefolia</name>
    <dbReference type="NCBI Taxonomy" id="1490495"/>
    <lineage>
        <taxon>Eukaryota</taxon>
        <taxon>Sar</taxon>
        <taxon>Stramenopiles</taxon>
        <taxon>Oomycota</taxon>
        <taxon>Peronosporomycetes</taxon>
        <taxon>Peronosporales</taxon>
        <taxon>Peronosporaceae</taxon>
        <taxon>Phytophthora</taxon>
    </lineage>
</organism>
<dbReference type="GO" id="GO:0008270">
    <property type="term" value="F:zinc ion binding"/>
    <property type="evidence" value="ECO:0007669"/>
    <property type="project" value="UniProtKB-KW"/>
</dbReference>
<name>A0A9W6WV51_9STRA</name>
<dbReference type="EMBL" id="BSXT01000093">
    <property type="protein sequence ID" value="GMF17461.1"/>
    <property type="molecule type" value="Genomic_DNA"/>
</dbReference>
<proteinExistence type="predicted"/>
<sequence length="506" mass="55687">MTDGDTALFNACVAPPRQYDMGTGARKLTDHIIKQWVNTPRFCNWQDFHTPRGYASSNNPLEQYHRRLKLECDDGKHTPDELITILDRARLAFLNRNVAFCTSPKAPERLVALYRLLSRRKCITIERLPPVGTLDAGLYGAQHIPMNLTATERKLLKNSVKSANARQKQTEGMLATGWVVDTRSKACSCLYYEKHRTCCHLIAGCVHAGVRLAGVSNTHFAIYGLWRTWIQDLLQRHFGGSPFSGEVPLRGAENGGGGDRGVWHERRRARRCPPDILLPAAAPILRPKCVGQGGPFALMMNKTRQHTRDSHTEISNDDSLDTKGPISQQAHADNSAFEPYAGDISEGYAERRDDRLRSEVVADDTCNATPQQHVDDNCPGLSQQPIGAAQYLADEDGDRNEHVANDGIAAADNEHHTLSVRQTCSRMVPSKWYKCRSDRQWYRAVPAIRSTSDPDPDRYGAIISSTLNNSASSDGTIISAHSVHGSGTLKISRASAAGNVGASAAG</sequence>
<keyword evidence="1" id="KW-0479">Metal-binding</keyword>
<dbReference type="OrthoDB" id="129414at2759"/>
<reference evidence="4" key="1">
    <citation type="submission" date="2023-04" db="EMBL/GenBank/DDBJ databases">
        <title>Phytophthora fragariaefolia NBRC 109709.</title>
        <authorList>
            <person name="Ichikawa N."/>
            <person name="Sato H."/>
            <person name="Tonouchi N."/>
        </authorList>
    </citation>
    <scope>NUCLEOTIDE SEQUENCE</scope>
    <source>
        <strain evidence="4">NBRC 109709</strain>
    </source>
</reference>
<accession>A0A9W6WV51</accession>
<dbReference type="InterPro" id="IPR007527">
    <property type="entry name" value="Znf_SWIM"/>
</dbReference>
<dbReference type="PROSITE" id="PS50966">
    <property type="entry name" value="ZF_SWIM"/>
    <property type="match status" value="1"/>
</dbReference>
<dbReference type="AlphaFoldDB" id="A0A9W6WV51"/>
<evidence type="ECO:0000259" key="3">
    <source>
        <dbReference type="PROSITE" id="PS50966"/>
    </source>
</evidence>
<keyword evidence="1" id="KW-0862">Zinc</keyword>
<feature type="region of interest" description="Disordered" evidence="2">
    <location>
        <begin position="304"/>
        <end position="340"/>
    </location>
</feature>
<protein>
    <submittedName>
        <fullName evidence="4">Unnamed protein product</fullName>
    </submittedName>
</protein>
<gene>
    <name evidence="4" type="ORF">Pfra01_000123200</name>
</gene>
<keyword evidence="1" id="KW-0863">Zinc-finger</keyword>
<keyword evidence="5" id="KW-1185">Reference proteome</keyword>
<evidence type="ECO:0000313" key="5">
    <source>
        <dbReference type="Proteomes" id="UP001165121"/>
    </source>
</evidence>
<feature type="domain" description="SWIM-type" evidence="3">
    <location>
        <begin position="178"/>
        <end position="209"/>
    </location>
</feature>
<evidence type="ECO:0000313" key="4">
    <source>
        <dbReference type="EMBL" id="GMF17461.1"/>
    </source>
</evidence>
<comment type="caution">
    <text evidence="4">The sequence shown here is derived from an EMBL/GenBank/DDBJ whole genome shotgun (WGS) entry which is preliminary data.</text>
</comment>
<evidence type="ECO:0000256" key="2">
    <source>
        <dbReference type="SAM" id="MobiDB-lite"/>
    </source>
</evidence>
<dbReference type="Proteomes" id="UP001165121">
    <property type="component" value="Unassembled WGS sequence"/>
</dbReference>